<accession>A0ABR2KZY0</accession>
<dbReference type="Proteomes" id="UP001470230">
    <property type="component" value="Unassembled WGS sequence"/>
</dbReference>
<dbReference type="SUPFAM" id="SSF52540">
    <property type="entry name" value="P-loop containing nucleoside triphosphate hydrolases"/>
    <property type="match status" value="1"/>
</dbReference>
<reference evidence="2 3" key="1">
    <citation type="submission" date="2024-04" db="EMBL/GenBank/DDBJ databases">
        <title>Tritrichomonas musculus Genome.</title>
        <authorList>
            <person name="Alves-Ferreira E."/>
            <person name="Grigg M."/>
            <person name="Lorenzi H."/>
            <person name="Galac M."/>
        </authorList>
    </citation>
    <scope>NUCLEOTIDE SEQUENCE [LARGE SCALE GENOMIC DNA]</scope>
    <source>
        <strain evidence="2 3">EAF2021</strain>
    </source>
</reference>
<dbReference type="PANTHER" id="PTHR32046">
    <property type="entry name" value="G DOMAIN-CONTAINING PROTEIN"/>
    <property type="match status" value="1"/>
</dbReference>
<proteinExistence type="predicted"/>
<evidence type="ECO:0008006" key="4">
    <source>
        <dbReference type="Google" id="ProtNLM"/>
    </source>
</evidence>
<dbReference type="InterPro" id="IPR027417">
    <property type="entry name" value="P-loop_NTPase"/>
</dbReference>
<evidence type="ECO:0000313" key="2">
    <source>
        <dbReference type="EMBL" id="KAK8896608.1"/>
    </source>
</evidence>
<gene>
    <name evidence="2" type="ORF">M9Y10_014518</name>
</gene>
<name>A0ABR2KZY0_9EUKA</name>
<organism evidence="2 3">
    <name type="scientific">Tritrichomonas musculus</name>
    <dbReference type="NCBI Taxonomy" id="1915356"/>
    <lineage>
        <taxon>Eukaryota</taxon>
        <taxon>Metamonada</taxon>
        <taxon>Parabasalia</taxon>
        <taxon>Tritrichomonadida</taxon>
        <taxon>Tritrichomonadidae</taxon>
        <taxon>Tritrichomonas</taxon>
    </lineage>
</organism>
<feature type="coiled-coil region" evidence="1">
    <location>
        <begin position="414"/>
        <end position="448"/>
    </location>
</feature>
<dbReference type="PANTHER" id="PTHR32046:SF14">
    <property type="match status" value="1"/>
</dbReference>
<comment type="caution">
    <text evidence="2">The sequence shown here is derived from an EMBL/GenBank/DDBJ whole genome shotgun (WGS) entry which is preliminary data.</text>
</comment>
<dbReference type="EMBL" id="JAPFFF010000002">
    <property type="protein sequence ID" value="KAK8896608.1"/>
    <property type="molecule type" value="Genomic_DNA"/>
</dbReference>
<dbReference type="Gene3D" id="3.40.50.300">
    <property type="entry name" value="P-loop containing nucleotide triphosphate hydrolases"/>
    <property type="match status" value="1"/>
</dbReference>
<evidence type="ECO:0000313" key="3">
    <source>
        <dbReference type="Proteomes" id="UP001470230"/>
    </source>
</evidence>
<dbReference type="CDD" id="cd00882">
    <property type="entry name" value="Ras_like_GTPase"/>
    <property type="match status" value="1"/>
</dbReference>
<keyword evidence="3" id="KW-1185">Reference proteome</keyword>
<keyword evidence="1" id="KW-0175">Coiled coil</keyword>
<protein>
    <recommendedName>
        <fullName evidence="4">G domain-containing protein</fullName>
    </recommendedName>
</protein>
<sequence>MEIAENRLVDIIKISCAKIKTDEGCPQIYKIPTTVTKSLSAKKLRKVTVGPEQNEIKEEIKILIVGPLGTGKTTFLNGIANYLYGVQWNDDFRFKICLEGDNDAKSSTNNQTIGYSDYVTAYTFYWQPGFPIPYTVTLVDTPGIDENRRTDQIESFLKNEGECGIDSLNSIAFVVQSSISSLETFQKCIFDSIMKLFGKDLANNINIVTTFSVDNRTHVLSVLEKDNIPTTYVNKFNNIALFGKCSGNEGMINKFYWDIGQKSYESLFTNVAKMESKSLVLTQDVLNERKKLEQLIEPLNKIVHEGKEKEIQIEEERRKIERYNYDIAANKDFTRTIIVTRVEPERLPKGTYVITCPRCCKECHDNCSYSDADIKYCSVIKNDGYCRECGCHWTMHHSNPYKMVPHPVEEIIKNEVLEKKYNEAKSKKQSSEKKLGKAQNDYNQIKEKASNYVKLCKKCINGLNQIALRPITLSEINNIQYQIEYEMQKAHPEYIDLEWRERIKWLNELLEQYKLIENIIKGNDILP</sequence>
<evidence type="ECO:0000256" key="1">
    <source>
        <dbReference type="SAM" id="Coils"/>
    </source>
</evidence>